<protein>
    <submittedName>
        <fullName evidence="3">Ribosomal silencing factor rsfs</fullName>
    </submittedName>
</protein>
<organism evidence="3 4">
    <name type="scientific">Plakobranchus ocellatus</name>
    <dbReference type="NCBI Taxonomy" id="259542"/>
    <lineage>
        <taxon>Eukaryota</taxon>
        <taxon>Metazoa</taxon>
        <taxon>Spiralia</taxon>
        <taxon>Lophotrochozoa</taxon>
        <taxon>Mollusca</taxon>
        <taxon>Gastropoda</taxon>
        <taxon>Heterobranchia</taxon>
        <taxon>Euthyneura</taxon>
        <taxon>Panpulmonata</taxon>
        <taxon>Sacoglossa</taxon>
        <taxon>Placobranchoidea</taxon>
        <taxon>Plakobranchidae</taxon>
        <taxon>Plakobranchus</taxon>
    </lineage>
</organism>
<dbReference type="Proteomes" id="UP000735302">
    <property type="component" value="Unassembled WGS sequence"/>
</dbReference>
<comment type="caution">
    <text evidence="3">The sequence shown here is derived from an EMBL/GenBank/DDBJ whole genome shotgun (WGS) entry which is preliminary data.</text>
</comment>
<proteinExistence type="inferred from homology"/>
<dbReference type="AlphaFoldDB" id="A0AAV4AXR5"/>
<gene>
    <name evidence="3" type="ORF">PoB_003967000</name>
</gene>
<dbReference type="Pfam" id="PF02410">
    <property type="entry name" value="RsfS"/>
    <property type="match status" value="1"/>
</dbReference>
<evidence type="ECO:0000313" key="3">
    <source>
        <dbReference type="EMBL" id="GFO13165.1"/>
    </source>
</evidence>
<dbReference type="PANTHER" id="PTHR21043">
    <property type="entry name" value="IOJAP SUPERFAMILY ORTHOLOG"/>
    <property type="match status" value="1"/>
</dbReference>
<dbReference type="Gene3D" id="3.30.460.10">
    <property type="entry name" value="Beta Polymerase, domain 2"/>
    <property type="match status" value="1"/>
</dbReference>
<reference evidence="3 4" key="1">
    <citation type="journal article" date="2021" name="Elife">
        <title>Chloroplast acquisition without the gene transfer in kleptoplastic sea slugs, Plakobranchus ocellatus.</title>
        <authorList>
            <person name="Maeda T."/>
            <person name="Takahashi S."/>
            <person name="Yoshida T."/>
            <person name="Shimamura S."/>
            <person name="Takaki Y."/>
            <person name="Nagai Y."/>
            <person name="Toyoda A."/>
            <person name="Suzuki Y."/>
            <person name="Arimoto A."/>
            <person name="Ishii H."/>
            <person name="Satoh N."/>
            <person name="Nishiyama T."/>
            <person name="Hasebe M."/>
            <person name="Maruyama T."/>
            <person name="Minagawa J."/>
            <person name="Obokata J."/>
            <person name="Shigenobu S."/>
        </authorList>
    </citation>
    <scope>NUCLEOTIDE SEQUENCE [LARGE SCALE GENOMIC DNA]</scope>
</reference>
<dbReference type="HAMAP" id="MF_01477">
    <property type="entry name" value="Iojap_RsfS"/>
    <property type="match status" value="1"/>
</dbReference>
<dbReference type="GO" id="GO:0005739">
    <property type="term" value="C:mitochondrion"/>
    <property type="evidence" value="ECO:0007669"/>
    <property type="project" value="TreeGrafter"/>
</dbReference>
<feature type="region of interest" description="Disordered" evidence="2">
    <location>
        <begin position="318"/>
        <end position="374"/>
    </location>
</feature>
<dbReference type="PANTHER" id="PTHR21043:SF0">
    <property type="entry name" value="MITOCHONDRIAL ASSEMBLY OF RIBOSOMAL LARGE SUBUNIT PROTEIN 1"/>
    <property type="match status" value="1"/>
</dbReference>
<comment type="similarity">
    <text evidence="1">Belongs to the Iojap/RsfS family.</text>
</comment>
<dbReference type="EMBL" id="BLXT01004479">
    <property type="protein sequence ID" value="GFO13165.1"/>
    <property type="molecule type" value="Genomic_DNA"/>
</dbReference>
<dbReference type="GO" id="GO:0017148">
    <property type="term" value="P:negative regulation of translation"/>
    <property type="evidence" value="ECO:0007669"/>
    <property type="project" value="TreeGrafter"/>
</dbReference>
<dbReference type="NCBIfam" id="TIGR00090">
    <property type="entry name" value="rsfS_iojap_ybeB"/>
    <property type="match status" value="1"/>
</dbReference>
<name>A0AAV4AXR5_9GAST</name>
<sequence>MNTLKFQRVKSKSLAPPSGVDYAMQIIRHRWGSNFGYSFGTACNSFSKDSYQQKNIENSSDKTSDTDSDAVKDESLLEKDFDFKSIIEDIKQDFASESFKDKVPESSQKDQEQPHEHPYPKQDNSIKSEASEQFEYDYSVAEDIEEYEFIDESDIGKHEVQAEKNLPINLERGKSGVFDLDELLVLLDSLGAQDIVSFPVPPEANFCDHMVVVSAKSRRHLQAINEEMLWVHKRKKSGSDSHLLIEGINKSDWCAMDLGNIVLHVFYGNLRQFYDIESLWMLGPENDPKCRGDNQDPYTLSAEDLFWLETAESKDGSATTLSGLADIGNTDKTDSSPCLENVPSDFPSQEKSTPEHQISDLEAGWGSRPSFSKD</sequence>
<dbReference type="GO" id="GO:0090071">
    <property type="term" value="P:negative regulation of ribosome biogenesis"/>
    <property type="evidence" value="ECO:0007669"/>
    <property type="project" value="TreeGrafter"/>
</dbReference>
<accession>A0AAV4AXR5</accession>
<evidence type="ECO:0000313" key="4">
    <source>
        <dbReference type="Proteomes" id="UP000735302"/>
    </source>
</evidence>
<keyword evidence="4" id="KW-1185">Reference proteome</keyword>
<feature type="region of interest" description="Disordered" evidence="2">
    <location>
        <begin position="98"/>
        <end position="128"/>
    </location>
</feature>
<evidence type="ECO:0000256" key="2">
    <source>
        <dbReference type="SAM" id="MobiDB-lite"/>
    </source>
</evidence>
<dbReference type="InterPro" id="IPR004394">
    <property type="entry name" value="Iojap/RsfS/C7orf30"/>
</dbReference>
<dbReference type="InterPro" id="IPR043519">
    <property type="entry name" value="NT_sf"/>
</dbReference>
<dbReference type="SUPFAM" id="SSF81301">
    <property type="entry name" value="Nucleotidyltransferase"/>
    <property type="match status" value="1"/>
</dbReference>
<dbReference type="GO" id="GO:0043023">
    <property type="term" value="F:ribosomal large subunit binding"/>
    <property type="evidence" value="ECO:0007669"/>
    <property type="project" value="TreeGrafter"/>
</dbReference>
<evidence type="ECO:0000256" key="1">
    <source>
        <dbReference type="ARBA" id="ARBA00010574"/>
    </source>
</evidence>